<dbReference type="AlphaFoldDB" id="A0A0D0UDH8"/>
<dbReference type="EMBL" id="KN847984">
    <property type="protein sequence ID" value="KIR46353.1"/>
    <property type="molecule type" value="Genomic_DNA"/>
</dbReference>
<name>A0A0D0UDH8_CRYGA</name>
<organism evidence="1">
    <name type="scientific">Cryptococcus bacillisporus CA1280</name>
    <dbReference type="NCBI Taxonomy" id="1296109"/>
    <lineage>
        <taxon>Eukaryota</taxon>
        <taxon>Fungi</taxon>
        <taxon>Dikarya</taxon>
        <taxon>Basidiomycota</taxon>
        <taxon>Agaricomycotina</taxon>
        <taxon>Tremellomycetes</taxon>
        <taxon>Tremellales</taxon>
        <taxon>Cryptococcaceae</taxon>
        <taxon>Cryptococcus</taxon>
        <taxon>Cryptococcus gattii species complex</taxon>
    </lineage>
</organism>
<gene>
    <name evidence="1" type="ORF">I312_04406</name>
</gene>
<accession>A0A0D0UDH8</accession>
<reference evidence="1" key="1">
    <citation type="submission" date="2015-01" db="EMBL/GenBank/DDBJ databases">
        <title>The Genome Sequence of Cryptococcus gattii CA1280.</title>
        <authorList>
            <consortium name="The Broad Institute Genomics Platform"/>
            <person name="Cuomo C."/>
            <person name="Litvintseva A."/>
            <person name="Chen Y."/>
            <person name="Heitman J."/>
            <person name="Sun S."/>
            <person name="Springer D."/>
            <person name="Dromer F."/>
            <person name="Young S."/>
            <person name="Zeng Q."/>
            <person name="Gargeya S."/>
            <person name="Abouelleil A."/>
            <person name="Alvarado L."/>
            <person name="Chapman S.B."/>
            <person name="Gainer-Dewar J."/>
            <person name="Goldberg J."/>
            <person name="Griggs A."/>
            <person name="Gujja S."/>
            <person name="Hansen M."/>
            <person name="Howarth C."/>
            <person name="Imamovic A."/>
            <person name="Larimer J."/>
            <person name="Murphy C."/>
            <person name="Naylor J."/>
            <person name="Pearson M."/>
            <person name="Priest M."/>
            <person name="Roberts A."/>
            <person name="Saif S."/>
            <person name="Shea T."/>
            <person name="Sykes S."/>
            <person name="Wortman J."/>
            <person name="Nusbaum C."/>
            <person name="Birren B."/>
        </authorList>
    </citation>
    <scope>NUCLEOTIDE SEQUENCE [LARGE SCALE GENOMIC DNA]</scope>
    <source>
        <strain evidence="1">CA1280</strain>
    </source>
</reference>
<dbReference type="OrthoDB" id="2562629at2759"/>
<protein>
    <submittedName>
        <fullName evidence="1">Uncharacterized protein</fullName>
    </submittedName>
</protein>
<sequence length="42" mass="4678">MKLPNDATALHHLSRLMITKASFLVILALASTRSIPHNNSRH</sequence>
<dbReference type="HOGENOM" id="CLU_3260513_0_0_1"/>
<evidence type="ECO:0000313" key="1">
    <source>
        <dbReference type="EMBL" id="KIR46353.1"/>
    </source>
</evidence>
<proteinExistence type="predicted"/>